<dbReference type="SUPFAM" id="SSF75011">
    <property type="entry name" value="3-carboxy-cis,cis-mucoante lactonizing enzyme"/>
    <property type="match status" value="1"/>
</dbReference>
<organism evidence="3 4">
    <name type="scientific">Rhizomicrobium palustre</name>
    <dbReference type="NCBI Taxonomy" id="189966"/>
    <lineage>
        <taxon>Bacteria</taxon>
        <taxon>Pseudomonadati</taxon>
        <taxon>Pseudomonadota</taxon>
        <taxon>Alphaproteobacteria</taxon>
        <taxon>Micropepsales</taxon>
        <taxon>Micropepsaceae</taxon>
        <taxon>Rhizomicrobium</taxon>
    </lineage>
</organism>
<accession>A0A846MZ75</accession>
<dbReference type="Proteomes" id="UP000570514">
    <property type="component" value="Unassembled WGS sequence"/>
</dbReference>
<sequence>MQKWVFAVAMLGCVSIGAHATPVQTGGIAIPGAMSDGTGTSANDGRLGFFSDLYYDAKRNEWWALSDRGPGGGTIPFETRVVRFTLDINKATGAIANFRPVEVVKFKDHGGAFNGIAPKPKNVQGLSLDPEGFVVAPNGSFYVSDEYGPSVLEFTRQGELMRRFETPANIIPRNAAGEPNFADDKGNVAGRRSNRGFEGLAITPDGKFLFAILQSAMLDEGGKEGSTNRLVKFDTKTGKAVAQYAYEMDRAGQGRGVSALVALNDHQFLVLERNNRGVGVGAELNPPDKRVYKIDVGGATDISGKMISQHLAFEPATKSLWLDLSKARVPGLYGKTPEKIEGLAFGPKLKDGSTLLLAGTDNDFSVSQNGSGTQFDVYFKLDEADPDESAIQCPLDQKTGCTRVKDNTPAELSPGYTLLPGILFAFKVVAGE</sequence>
<feature type="signal peptide" evidence="1">
    <location>
        <begin position="1"/>
        <end position="20"/>
    </location>
</feature>
<evidence type="ECO:0000259" key="2">
    <source>
        <dbReference type="Pfam" id="PF13449"/>
    </source>
</evidence>
<evidence type="ECO:0000256" key="1">
    <source>
        <dbReference type="SAM" id="SignalP"/>
    </source>
</evidence>
<dbReference type="PANTHER" id="PTHR37957">
    <property type="entry name" value="BLR7070 PROTEIN"/>
    <property type="match status" value="1"/>
</dbReference>
<dbReference type="Pfam" id="PF13449">
    <property type="entry name" value="Phytase-like"/>
    <property type="match status" value="1"/>
</dbReference>
<gene>
    <name evidence="3" type="ORF">FHS83_002246</name>
</gene>
<reference evidence="3 4" key="1">
    <citation type="submission" date="2020-03" db="EMBL/GenBank/DDBJ databases">
        <title>Genomic Encyclopedia of Type Strains, Phase IV (KMG-IV): sequencing the most valuable type-strain genomes for metagenomic binning, comparative biology and taxonomic classification.</title>
        <authorList>
            <person name="Goeker M."/>
        </authorList>
    </citation>
    <scope>NUCLEOTIDE SEQUENCE [LARGE SCALE GENOMIC DNA]</scope>
    <source>
        <strain evidence="3 4">DSM 19867</strain>
    </source>
</reference>
<comment type="caution">
    <text evidence="3">The sequence shown here is derived from an EMBL/GenBank/DDBJ whole genome shotgun (WGS) entry which is preliminary data.</text>
</comment>
<proteinExistence type="predicted"/>
<name>A0A846MZ75_9PROT</name>
<evidence type="ECO:0000313" key="3">
    <source>
        <dbReference type="EMBL" id="NIK88928.1"/>
    </source>
</evidence>
<keyword evidence="1" id="KW-0732">Signal</keyword>
<dbReference type="RefSeq" id="WP_167083061.1">
    <property type="nucleotide sequence ID" value="NZ_BAAADC010000001.1"/>
</dbReference>
<evidence type="ECO:0000313" key="4">
    <source>
        <dbReference type="Proteomes" id="UP000570514"/>
    </source>
</evidence>
<feature type="domain" description="Phytase-like" evidence="2">
    <location>
        <begin position="47"/>
        <end position="364"/>
    </location>
</feature>
<protein>
    <recommendedName>
        <fullName evidence="2">Phytase-like domain-containing protein</fullName>
    </recommendedName>
</protein>
<keyword evidence="4" id="KW-1185">Reference proteome</keyword>
<dbReference type="AlphaFoldDB" id="A0A846MZ75"/>
<dbReference type="InterPro" id="IPR027372">
    <property type="entry name" value="Phytase-like_dom"/>
</dbReference>
<dbReference type="PANTHER" id="PTHR37957:SF1">
    <property type="entry name" value="PHYTASE-LIKE DOMAIN-CONTAINING PROTEIN"/>
    <property type="match status" value="1"/>
</dbReference>
<feature type="chain" id="PRO_5032678687" description="Phytase-like domain-containing protein" evidence="1">
    <location>
        <begin position="21"/>
        <end position="432"/>
    </location>
</feature>
<dbReference type="EMBL" id="JAASRM010000001">
    <property type="protein sequence ID" value="NIK88928.1"/>
    <property type="molecule type" value="Genomic_DNA"/>
</dbReference>